<comment type="similarity">
    <text evidence="1">Belongs to the peptidase M20 family.</text>
</comment>
<dbReference type="PANTHER" id="PTHR11014">
    <property type="entry name" value="PEPTIDASE M20 FAMILY MEMBER"/>
    <property type="match status" value="1"/>
</dbReference>
<dbReference type="GeneID" id="77845489"/>
<dbReference type="InterPro" id="IPR017439">
    <property type="entry name" value="Amidohydrolase"/>
</dbReference>
<dbReference type="Gene3D" id="3.30.70.360">
    <property type="match status" value="1"/>
</dbReference>
<dbReference type="Pfam" id="PF07687">
    <property type="entry name" value="M20_dimer"/>
    <property type="match status" value="1"/>
</dbReference>
<dbReference type="InterPro" id="IPR011650">
    <property type="entry name" value="Peptidase_M20_dimer"/>
</dbReference>
<reference evidence="6" key="3">
    <citation type="submission" date="2020-04" db="EMBL/GenBank/DDBJ databases">
        <authorList>
            <person name="Tanveer F."/>
            <person name="Xie Y."/>
            <person name="Shinwari Z.K."/>
        </authorList>
    </citation>
    <scope>NUCLEOTIDE SEQUENCE</scope>
    <source>
        <strain evidence="6">MOSEL-ME25</strain>
    </source>
</reference>
<comment type="caution">
    <text evidence="5">The sequence shown here is derived from an EMBL/GenBank/DDBJ whole genome shotgun (WGS) entry which is preliminary data.</text>
</comment>
<dbReference type="InterPro" id="IPR002933">
    <property type="entry name" value="Peptidase_M20"/>
</dbReference>
<dbReference type="OrthoDB" id="2985724at2"/>
<reference evidence="5 7" key="1">
    <citation type="submission" date="2015-01" db="EMBL/GenBank/DDBJ databases">
        <title>Genome sequences of high lactate-tolerant strain Salinicoccus roseus W12 with industrial interest.</title>
        <authorList>
            <person name="Wang H."/>
            <person name="Yu B."/>
        </authorList>
    </citation>
    <scope>NUCLEOTIDE SEQUENCE [LARGE SCALE GENOMIC DNA]</scope>
    <source>
        <strain evidence="5 7">W12</strain>
    </source>
</reference>
<keyword evidence="8" id="KW-1185">Reference proteome</keyword>
<dbReference type="NCBIfam" id="TIGR01891">
    <property type="entry name" value="amidohydrolases"/>
    <property type="match status" value="1"/>
</dbReference>
<dbReference type="EMBL" id="JXII01000006">
    <property type="protein sequence ID" value="KIH70634.1"/>
    <property type="molecule type" value="Genomic_DNA"/>
</dbReference>
<dbReference type="GO" id="GO:0019877">
    <property type="term" value="P:diaminopimelate biosynthetic process"/>
    <property type="evidence" value="ECO:0007669"/>
    <property type="project" value="UniProtKB-ARBA"/>
</dbReference>
<evidence type="ECO:0000313" key="7">
    <source>
        <dbReference type="Proteomes" id="UP000031546"/>
    </source>
</evidence>
<feature type="binding site" evidence="3">
    <location>
        <position position="104"/>
    </location>
    <ligand>
        <name>Mn(2+)</name>
        <dbReference type="ChEBI" id="CHEBI:29035"/>
        <label>2</label>
    </ligand>
</feature>
<dbReference type="InterPro" id="IPR036264">
    <property type="entry name" value="Bact_exopeptidase_dim_dom"/>
</dbReference>
<feature type="domain" description="Peptidase M20 dimerisation" evidence="4">
    <location>
        <begin position="183"/>
        <end position="278"/>
    </location>
</feature>
<dbReference type="GO" id="GO:0050118">
    <property type="term" value="F:N-acetyldiaminopimelate deacetylase activity"/>
    <property type="evidence" value="ECO:0007669"/>
    <property type="project" value="UniProtKB-ARBA"/>
</dbReference>
<feature type="binding site" evidence="3">
    <location>
        <position position="361"/>
    </location>
    <ligand>
        <name>Mn(2+)</name>
        <dbReference type="ChEBI" id="CHEBI:29035"/>
        <label>2</label>
    </ligand>
</feature>
<keyword evidence="2" id="KW-0378">Hydrolase</keyword>
<dbReference type="SUPFAM" id="SSF53187">
    <property type="entry name" value="Zn-dependent exopeptidases"/>
    <property type="match status" value="1"/>
</dbReference>
<evidence type="ECO:0000256" key="2">
    <source>
        <dbReference type="ARBA" id="ARBA00022801"/>
    </source>
</evidence>
<dbReference type="Pfam" id="PF01546">
    <property type="entry name" value="Peptidase_M20"/>
    <property type="match status" value="1"/>
</dbReference>
<dbReference type="STRING" id="45670.SN16_07975"/>
<evidence type="ECO:0000313" key="8">
    <source>
        <dbReference type="Proteomes" id="UP000527860"/>
    </source>
</evidence>
<proteinExistence type="inferred from homology"/>
<sequence length="390" mass="43229">MNLQQQIEKVMEAVVTWRRTMHKHPELSFQEHWTSGYIKSELEKMGDIEISQPTETSVLGIIRGAKPGRKIGLRADIDALQIQEERSDIDFVSEKEGVMHACGHDGHAAILLGAAKVLVQNIDDLHGEVYLIFQHAEEEPPGGAQEMVATGLFDDLDFIYGQHLFTPIPTGKIGITNGPITSNSDNFDLKIQGRGGHASQPENSIDPIVIGGQIISQFQTIISRIASPLDSAVISTTKFHAGSAKNIIPDSAMLEGSVRTINDETREMVRERMEKAVKGVCDMYGATYDFSFNYGYSAVVNEDAVTDRVRRMATEEFGDKVFEYPLAMGGEDFAAFSRIIPATYAWIGAGNKEKDMEYPHHHPKFGIDEDSFIDGVKMMVLTAFEMTQPE</sequence>
<dbReference type="EMBL" id="JABEVU030000001">
    <property type="protein sequence ID" value="MDB0580737.1"/>
    <property type="molecule type" value="Genomic_DNA"/>
</dbReference>
<dbReference type="PANTHER" id="PTHR11014:SF63">
    <property type="entry name" value="METALLOPEPTIDASE, PUTATIVE (AFU_ORTHOLOGUE AFUA_6G09600)-RELATED"/>
    <property type="match status" value="1"/>
</dbReference>
<dbReference type="Proteomes" id="UP000031546">
    <property type="component" value="Unassembled WGS sequence"/>
</dbReference>
<evidence type="ECO:0000256" key="1">
    <source>
        <dbReference type="ARBA" id="ARBA00006153"/>
    </source>
</evidence>
<comment type="cofactor">
    <cofactor evidence="3">
        <name>Mn(2+)</name>
        <dbReference type="ChEBI" id="CHEBI:29035"/>
    </cofactor>
    <text evidence="3">The Mn(2+) ion enhances activity.</text>
</comment>
<dbReference type="RefSeq" id="WP_040106092.1">
    <property type="nucleotide sequence ID" value="NZ_JABEVU030000001.1"/>
</dbReference>
<accession>A0A0C2HG76</accession>
<keyword evidence="3" id="KW-0464">Manganese</keyword>
<organism evidence="5 7">
    <name type="scientific">Salinicoccus roseus</name>
    <dbReference type="NCBI Taxonomy" id="45670"/>
    <lineage>
        <taxon>Bacteria</taxon>
        <taxon>Bacillati</taxon>
        <taxon>Bacillota</taxon>
        <taxon>Bacilli</taxon>
        <taxon>Bacillales</taxon>
        <taxon>Staphylococcaceae</taxon>
        <taxon>Salinicoccus</taxon>
    </lineage>
</organism>
<dbReference type="GO" id="GO:0046872">
    <property type="term" value="F:metal ion binding"/>
    <property type="evidence" value="ECO:0007669"/>
    <property type="project" value="UniProtKB-KW"/>
</dbReference>
<feature type="binding site" evidence="3">
    <location>
        <position position="102"/>
    </location>
    <ligand>
        <name>Mn(2+)</name>
        <dbReference type="ChEBI" id="CHEBI:29035"/>
        <label>2</label>
    </ligand>
</feature>
<dbReference type="Gene3D" id="3.40.630.10">
    <property type="entry name" value="Zn peptidases"/>
    <property type="match status" value="1"/>
</dbReference>
<dbReference type="FunFam" id="3.30.70.360:FF:000001">
    <property type="entry name" value="N-acetyldiaminopimelate deacetylase"/>
    <property type="match status" value="1"/>
</dbReference>
<feature type="binding site" evidence="3">
    <location>
        <position position="163"/>
    </location>
    <ligand>
        <name>Mn(2+)</name>
        <dbReference type="ChEBI" id="CHEBI:29035"/>
        <label>2</label>
    </ligand>
</feature>
<evidence type="ECO:0000259" key="4">
    <source>
        <dbReference type="Pfam" id="PF07687"/>
    </source>
</evidence>
<dbReference type="SUPFAM" id="SSF55031">
    <property type="entry name" value="Bacterial exopeptidase dimerisation domain"/>
    <property type="match status" value="1"/>
</dbReference>
<feature type="binding site" evidence="3">
    <location>
        <position position="138"/>
    </location>
    <ligand>
        <name>Mn(2+)</name>
        <dbReference type="ChEBI" id="CHEBI:29035"/>
        <label>2</label>
    </ligand>
</feature>
<evidence type="ECO:0000256" key="3">
    <source>
        <dbReference type="PIRSR" id="PIRSR005962-1"/>
    </source>
</evidence>
<reference evidence="6 8" key="4">
    <citation type="submission" date="2022-12" db="EMBL/GenBank/DDBJ databases">
        <title>Genome analysis and biological profiling of marine Salinicoccus roseus MOSEL-ME25.</title>
        <authorList>
            <person name="Mirza F.T."/>
            <person name="Xie Y."/>
            <person name="Shinwari Z.K."/>
        </authorList>
    </citation>
    <scope>NUCLEOTIDE SEQUENCE [LARGE SCALE GENOMIC DNA]</scope>
    <source>
        <strain evidence="6 8">MOSEL-ME25</strain>
    </source>
</reference>
<dbReference type="PIRSF" id="PIRSF005962">
    <property type="entry name" value="Pept_M20D_amidohydro"/>
    <property type="match status" value="1"/>
</dbReference>
<dbReference type="AlphaFoldDB" id="A0A0C2HG76"/>
<name>A0A0C2HG76_9STAP</name>
<reference evidence="8" key="2">
    <citation type="submission" date="2020-04" db="EMBL/GenBank/DDBJ databases">
        <title>Genome analysis and biological profiling of marine Cellulosimicrobium funkei MOSEL-ME6.</title>
        <authorList>
            <person name="Tanveer F."/>
            <person name="Xie Y."/>
            <person name="Shinwari Z.K."/>
        </authorList>
    </citation>
    <scope>NUCLEOTIDE SEQUENCE [LARGE SCALE GENOMIC DNA]</scope>
    <source>
        <strain evidence="8">MOSEL-ME25</strain>
    </source>
</reference>
<protein>
    <submittedName>
        <fullName evidence="6">Amidohydrolase</fullName>
    </submittedName>
    <submittedName>
        <fullName evidence="5">Peptidase M20</fullName>
    </submittedName>
</protein>
<gene>
    <name evidence="6" type="ORF">F7P68_0009350</name>
    <name evidence="5" type="ORF">SN16_07975</name>
</gene>
<dbReference type="Proteomes" id="UP000527860">
    <property type="component" value="Unassembled WGS sequence"/>
</dbReference>
<evidence type="ECO:0000313" key="5">
    <source>
        <dbReference type="EMBL" id="KIH70634.1"/>
    </source>
</evidence>
<keyword evidence="3" id="KW-0479">Metal-binding</keyword>
<evidence type="ECO:0000313" key="6">
    <source>
        <dbReference type="EMBL" id="MDB0580737.1"/>
    </source>
</evidence>